<gene>
    <name evidence="12" type="ORF">CHS0354_023988</name>
</gene>
<dbReference type="InterPro" id="IPR027417">
    <property type="entry name" value="P-loop_NTPase"/>
</dbReference>
<dbReference type="InterPro" id="IPR003593">
    <property type="entry name" value="AAA+_ATPase"/>
</dbReference>
<dbReference type="GO" id="GO:0016787">
    <property type="term" value="F:hydrolase activity"/>
    <property type="evidence" value="ECO:0007669"/>
    <property type="project" value="UniProtKB-KW"/>
</dbReference>
<dbReference type="Pfam" id="PF18073">
    <property type="entry name" value="Zn_ribbon_LapB"/>
    <property type="match status" value="1"/>
</dbReference>
<dbReference type="Pfam" id="PF13541">
    <property type="entry name" value="ChlI"/>
    <property type="match status" value="1"/>
</dbReference>
<reference evidence="12" key="2">
    <citation type="journal article" date="2021" name="Genome Biol. Evol.">
        <title>Developing a high-quality reference genome for a parasitic bivalve with doubly uniparental inheritance (Bivalvia: Unionida).</title>
        <authorList>
            <person name="Smith C.H."/>
        </authorList>
    </citation>
    <scope>NUCLEOTIDE SEQUENCE</scope>
    <source>
        <strain evidence="12">CHS0354</strain>
        <tissue evidence="12">Mantle</tissue>
    </source>
</reference>
<dbReference type="PRINTS" id="PR01874">
    <property type="entry name" value="DNAREPAIRADA"/>
</dbReference>
<keyword evidence="8" id="KW-0346">Stress response</keyword>
<keyword evidence="9" id="KW-0238">DNA-binding</keyword>
<reference evidence="12" key="3">
    <citation type="submission" date="2023-05" db="EMBL/GenBank/DDBJ databases">
        <authorList>
            <person name="Smith C.H."/>
        </authorList>
    </citation>
    <scope>NUCLEOTIDE SEQUENCE</scope>
    <source>
        <strain evidence="12">CHS0354</strain>
        <tissue evidence="12">Mantle</tissue>
    </source>
</reference>
<dbReference type="InterPro" id="IPR004504">
    <property type="entry name" value="DNA_repair_RadA"/>
</dbReference>
<dbReference type="InterPro" id="IPR014721">
    <property type="entry name" value="Ribsml_uS5_D2-typ_fold_subgr"/>
</dbReference>
<evidence type="ECO:0000256" key="2">
    <source>
        <dbReference type="ARBA" id="ARBA00022741"/>
    </source>
</evidence>
<evidence type="ECO:0000256" key="1">
    <source>
        <dbReference type="ARBA" id="ARBA00022723"/>
    </source>
</evidence>
<keyword evidence="1" id="KW-0479">Metal-binding</keyword>
<dbReference type="GO" id="GO:0005829">
    <property type="term" value="C:cytosol"/>
    <property type="evidence" value="ECO:0007669"/>
    <property type="project" value="TreeGrafter"/>
</dbReference>
<dbReference type="SMART" id="SM00382">
    <property type="entry name" value="AAA"/>
    <property type="match status" value="1"/>
</dbReference>
<dbReference type="SUPFAM" id="SSF54211">
    <property type="entry name" value="Ribosomal protein S5 domain 2-like"/>
    <property type="match status" value="1"/>
</dbReference>
<evidence type="ECO:0000256" key="9">
    <source>
        <dbReference type="ARBA" id="ARBA00023125"/>
    </source>
</evidence>
<keyword evidence="4" id="KW-0863">Zinc-finger</keyword>
<evidence type="ECO:0000256" key="7">
    <source>
        <dbReference type="ARBA" id="ARBA00022840"/>
    </source>
</evidence>
<name>A0AAE0RZ76_9BIVA</name>
<evidence type="ECO:0000313" key="12">
    <source>
        <dbReference type="EMBL" id="KAK3582442.1"/>
    </source>
</evidence>
<dbReference type="InterPro" id="IPR020568">
    <property type="entry name" value="Ribosomal_Su5_D2-typ_SF"/>
</dbReference>
<dbReference type="GO" id="GO:0005524">
    <property type="term" value="F:ATP binding"/>
    <property type="evidence" value="ECO:0007669"/>
    <property type="project" value="UniProtKB-KW"/>
</dbReference>
<dbReference type="Pfam" id="PF06745">
    <property type="entry name" value="ATPase"/>
    <property type="match status" value="1"/>
</dbReference>
<dbReference type="InterPro" id="IPR020588">
    <property type="entry name" value="RecA_ATP-bd"/>
</dbReference>
<feature type="domain" description="RecA family profile 1" evidence="11">
    <location>
        <begin position="66"/>
        <end position="213"/>
    </location>
</feature>
<comment type="caution">
    <text evidence="12">The sequence shown here is derived from an EMBL/GenBank/DDBJ whole genome shotgun (WGS) entry which is preliminary data.</text>
</comment>
<protein>
    <recommendedName>
        <fullName evidence="11">RecA family profile 1 domain-containing protein</fullName>
    </recommendedName>
</protein>
<keyword evidence="6" id="KW-0862">Zinc</keyword>
<evidence type="ECO:0000256" key="4">
    <source>
        <dbReference type="ARBA" id="ARBA00022771"/>
    </source>
</evidence>
<proteinExistence type="inferred from homology"/>
<evidence type="ECO:0000256" key="6">
    <source>
        <dbReference type="ARBA" id="ARBA00022833"/>
    </source>
</evidence>
<dbReference type="PANTHER" id="PTHR32472:SF10">
    <property type="entry name" value="DNA REPAIR PROTEIN RADA-LIKE PROTEIN"/>
    <property type="match status" value="1"/>
</dbReference>
<reference evidence="12" key="1">
    <citation type="journal article" date="2021" name="Genome Biol. Evol.">
        <title>A High-Quality Reference Genome for a Parasitic Bivalve with Doubly Uniparental Inheritance (Bivalvia: Unionida).</title>
        <authorList>
            <person name="Smith C.H."/>
        </authorList>
    </citation>
    <scope>NUCLEOTIDE SEQUENCE</scope>
    <source>
        <strain evidence="12">CHS0354</strain>
    </source>
</reference>
<dbReference type="Proteomes" id="UP001195483">
    <property type="component" value="Unassembled WGS sequence"/>
</dbReference>
<dbReference type="InterPro" id="IPR014774">
    <property type="entry name" value="KaiC-like_dom"/>
</dbReference>
<dbReference type="GO" id="GO:0140664">
    <property type="term" value="F:ATP-dependent DNA damage sensor activity"/>
    <property type="evidence" value="ECO:0007669"/>
    <property type="project" value="InterPro"/>
</dbReference>
<sequence length="452" mass="49333">MAKNKSRYVCSSCGSVSIKYQGKCFECGTWGSLIAESVTEVSQNSLTVTPTSVPIAKSLDEIELHEEKRWLTEISEFDRAIGGGIMPASVCLIGGEPGIGKSTLMLMIIPSFKENQVLYVSAEESLVQISSRARRMGITSKNLKLISETKLESILAVADQIKPLILIIDSIQTIFLAELESTPGSISQVRECASRLVRYAKENNVTTFIIGHITKEGSIAGPKSLEHIVDTVLQFEGESRYKYRILRALKNRFGSTNEIGVFEMNESGLAEVNNPSEIFLSERTLGISGSAIASPLEGSRPILTEVQALVAKTNYPVPQRVASGIDQKRLAILVAILEKRMGLPLWSSDIFLNIAGGFKITEPACDLAVAVAIVSSFKDIPLHALTVTIGEVGLAAELRAVPQIERRILEAEKLGFEQIIVPKNNYEKIVTKRPKIKVIPCKNLHEVLNAVG</sequence>
<dbReference type="GO" id="GO:0003684">
    <property type="term" value="F:damaged DNA binding"/>
    <property type="evidence" value="ECO:0007669"/>
    <property type="project" value="InterPro"/>
</dbReference>
<evidence type="ECO:0000256" key="3">
    <source>
        <dbReference type="ARBA" id="ARBA00022763"/>
    </source>
</evidence>
<dbReference type="Gene3D" id="3.40.50.300">
    <property type="entry name" value="P-loop containing nucleotide triphosphate hydrolases"/>
    <property type="match status" value="1"/>
</dbReference>
<evidence type="ECO:0000259" key="11">
    <source>
        <dbReference type="PROSITE" id="PS50162"/>
    </source>
</evidence>
<dbReference type="PANTHER" id="PTHR32472">
    <property type="entry name" value="DNA REPAIR PROTEIN RADA"/>
    <property type="match status" value="1"/>
</dbReference>
<keyword evidence="2" id="KW-0547">Nucleotide-binding</keyword>
<organism evidence="12 13">
    <name type="scientific">Potamilus streckersoni</name>
    <dbReference type="NCBI Taxonomy" id="2493646"/>
    <lineage>
        <taxon>Eukaryota</taxon>
        <taxon>Metazoa</taxon>
        <taxon>Spiralia</taxon>
        <taxon>Lophotrochozoa</taxon>
        <taxon>Mollusca</taxon>
        <taxon>Bivalvia</taxon>
        <taxon>Autobranchia</taxon>
        <taxon>Heteroconchia</taxon>
        <taxon>Palaeoheterodonta</taxon>
        <taxon>Unionida</taxon>
        <taxon>Unionoidea</taxon>
        <taxon>Unionidae</taxon>
        <taxon>Ambleminae</taxon>
        <taxon>Lampsilini</taxon>
        <taxon>Potamilus</taxon>
    </lineage>
</organism>
<keyword evidence="10" id="KW-0234">DNA repair</keyword>
<keyword evidence="13" id="KW-1185">Reference proteome</keyword>
<dbReference type="FunFam" id="3.40.50.300:FF:000050">
    <property type="entry name" value="DNA repair protein RadA"/>
    <property type="match status" value="1"/>
</dbReference>
<accession>A0AAE0RZ76</accession>
<evidence type="ECO:0000256" key="8">
    <source>
        <dbReference type="ARBA" id="ARBA00023016"/>
    </source>
</evidence>
<dbReference type="SUPFAM" id="SSF52540">
    <property type="entry name" value="P-loop containing nucleoside triphosphate hydrolases"/>
    <property type="match status" value="1"/>
</dbReference>
<dbReference type="GO" id="GO:0000725">
    <property type="term" value="P:recombinational repair"/>
    <property type="evidence" value="ECO:0007669"/>
    <property type="project" value="TreeGrafter"/>
</dbReference>
<dbReference type="AlphaFoldDB" id="A0AAE0RZ76"/>
<dbReference type="Gene3D" id="3.30.230.10">
    <property type="match status" value="1"/>
</dbReference>
<dbReference type="PROSITE" id="PS50162">
    <property type="entry name" value="RECA_2"/>
    <property type="match status" value="1"/>
</dbReference>
<evidence type="ECO:0000256" key="10">
    <source>
        <dbReference type="ARBA" id="ARBA00023204"/>
    </source>
</evidence>
<dbReference type="CDD" id="cd01121">
    <property type="entry name" value="RadA_SMS_N"/>
    <property type="match status" value="1"/>
</dbReference>
<keyword evidence="7" id="KW-0067">ATP-binding</keyword>
<keyword evidence="3" id="KW-0227">DNA damage</keyword>
<evidence type="ECO:0000256" key="5">
    <source>
        <dbReference type="ARBA" id="ARBA00022801"/>
    </source>
</evidence>
<dbReference type="GO" id="GO:0008270">
    <property type="term" value="F:zinc ion binding"/>
    <property type="evidence" value="ECO:0007669"/>
    <property type="project" value="UniProtKB-KW"/>
</dbReference>
<dbReference type="InterPro" id="IPR041166">
    <property type="entry name" value="Rubredoxin_2"/>
</dbReference>
<dbReference type="NCBIfam" id="TIGR00416">
    <property type="entry name" value="sms"/>
    <property type="match status" value="1"/>
</dbReference>
<dbReference type="HAMAP" id="MF_01498">
    <property type="entry name" value="RadA_bact"/>
    <property type="match status" value="1"/>
</dbReference>
<dbReference type="EMBL" id="JAEAOA010001427">
    <property type="protein sequence ID" value="KAK3582442.1"/>
    <property type="molecule type" value="Genomic_DNA"/>
</dbReference>
<keyword evidence="5" id="KW-0378">Hydrolase</keyword>
<evidence type="ECO:0000313" key="13">
    <source>
        <dbReference type="Proteomes" id="UP001195483"/>
    </source>
</evidence>